<dbReference type="AlphaFoldDB" id="A0AAD4G669"/>
<proteinExistence type="predicted"/>
<keyword evidence="2" id="KW-1185">Reference proteome</keyword>
<accession>A0AAD4G669</accession>
<name>A0AAD4G669_BOLED</name>
<gene>
    <name evidence="1" type="ORF">L210DRAFT_3428846</name>
</gene>
<protein>
    <submittedName>
        <fullName evidence="1">Uncharacterized protein</fullName>
    </submittedName>
</protein>
<reference evidence="1" key="2">
    <citation type="journal article" date="2020" name="Nat. Commun.">
        <title>Large-scale genome sequencing of mycorrhizal fungi provides insights into the early evolution of symbiotic traits.</title>
        <authorList>
            <person name="Miyauchi S."/>
            <person name="Kiss E."/>
            <person name="Kuo A."/>
            <person name="Drula E."/>
            <person name="Kohler A."/>
            <person name="Sanchez-Garcia M."/>
            <person name="Morin E."/>
            <person name="Andreopoulos B."/>
            <person name="Barry K.W."/>
            <person name="Bonito G."/>
            <person name="Buee M."/>
            <person name="Carver A."/>
            <person name="Chen C."/>
            <person name="Cichocki N."/>
            <person name="Clum A."/>
            <person name="Culley D."/>
            <person name="Crous P.W."/>
            <person name="Fauchery L."/>
            <person name="Girlanda M."/>
            <person name="Hayes R.D."/>
            <person name="Keri Z."/>
            <person name="LaButti K."/>
            <person name="Lipzen A."/>
            <person name="Lombard V."/>
            <person name="Magnuson J."/>
            <person name="Maillard F."/>
            <person name="Murat C."/>
            <person name="Nolan M."/>
            <person name="Ohm R.A."/>
            <person name="Pangilinan J."/>
            <person name="Pereira M.F."/>
            <person name="Perotto S."/>
            <person name="Peter M."/>
            <person name="Pfister S."/>
            <person name="Riley R."/>
            <person name="Sitrit Y."/>
            <person name="Stielow J.B."/>
            <person name="Szollosi G."/>
            <person name="Zifcakova L."/>
            <person name="Stursova M."/>
            <person name="Spatafora J.W."/>
            <person name="Tedersoo L."/>
            <person name="Vaario L.M."/>
            <person name="Yamada A."/>
            <person name="Yan M."/>
            <person name="Wang P."/>
            <person name="Xu J."/>
            <person name="Bruns T."/>
            <person name="Baldrian P."/>
            <person name="Vilgalys R."/>
            <person name="Dunand C."/>
            <person name="Henrissat B."/>
            <person name="Grigoriev I.V."/>
            <person name="Hibbett D."/>
            <person name="Nagy L.G."/>
            <person name="Martin F.M."/>
        </authorList>
    </citation>
    <scope>NUCLEOTIDE SEQUENCE</scope>
    <source>
        <strain evidence="1">BED1</strain>
    </source>
</reference>
<organism evidence="1 2">
    <name type="scientific">Boletus edulis BED1</name>
    <dbReference type="NCBI Taxonomy" id="1328754"/>
    <lineage>
        <taxon>Eukaryota</taxon>
        <taxon>Fungi</taxon>
        <taxon>Dikarya</taxon>
        <taxon>Basidiomycota</taxon>
        <taxon>Agaricomycotina</taxon>
        <taxon>Agaricomycetes</taxon>
        <taxon>Agaricomycetidae</taxon>
        <taxon>Boletales</taxon>
        <taxon>Boletineae</taxon>
        <taxon>Boletaceae</taxon>
        <taxon>Boletoideae</taxon>
        <taxon>Boletus</taxon>
    </lineage>
</organism>
<evidence type="ECO:0000313" key="2">
    <source>
        <dbReference type="Proteomes" id="UP001194468"/>
    </source>
</evidence>
<dbReference type="EMBL" id="WHUW01000239">
    <property type="protein sequence ID" value="KAF8416910.1"/>
    <property type="molecule type" value="Genomic_DNA"/>
</dbReference>
<reference evidence="1" key="1">
    <citation type="submission" date="2019-10" db="EMBL/GenBank/DDBJ databases">
        <authorList>
            <consortium name="DOE Joint Genome Institute"/>
            <person name="Kuo A."/>
            <person name="Miyauchi S."/>
            <person name="Kiss E."/>
            <person name="Drula E."/>
            <person name="Kohler A."/>
            <person name="Sanchez-Garcia M."/>
            <person name="Andreopoulos B."/>
            <person name="Barry K.W."/>
            <person name="Bonito G."/>
            <person name="Buee M."/>
            <person name="Carver A."/>
            <person name="Chen C."/>
            <person name="Cichocki N."/>
            <person name="Clum A."/>
            <person name="Culley D."/>
            <person name="Crous P.W."/>
            <person name="Fauchery L."/>
            <person name="Girlanda M."/>
            <person name="Hayes R."/>
            <person name="Keri Z."/>
            <person name="LaButti K."/>
            <person name="Lipzen A."/>
            <person name="Lombard V."/>
            <person name="Magnuson J."/>
            <person name="Maillard F."/>
            <person name="Morin E."/>
            <person name="Murat C."/>
            <person name="Nolan M."/>
            <person name="Ohm R."/>
            <person name="Pangilinan J."/>
            <person name="Pereira M."/>
            <person name="Perotto S."/>
            <person name="Peter M."/>
            <person name="Riley R."/>
            <person name="Sitrit Y."/>
            <person name="Stielow B."/>
            <person name="Szollosi G."/>
            <person name="Zifcakova L."/>
            <person name="Stursova M."/>
            <person name="Spatafora J.W."/>
            <person name="Tedersoo L."/>
            <person name="Vaario L.-M."/>
            <person name="Yamada A."/>
            <person name="Yan M."/>
            <person name="Wang P."/>
            <person name="Xu J."/>
            <person name="Bruns T."/>
            <person name="Baldrian P."/>
            <person name="Vilgalys R."/>
            <person name="Henrissat B."/>
            <person name="Grigoriev I.V."/>
            <person name="Hibbett D."/>
            <person name="Nagy L.G."/>
            <person name="Martin F.M."/>
        </authorList>
    </citation>
    <scope>NUCLEOTIDE SEQUENCE</scope>
    <source>
        <strain evidence="1">BED1</strain>
    </source>
</reference>
<sequence>MVARALDALQSTGVLRQSNRMSIEELVNPAIESVNIFDVTDEEIYEAVMEMKKQEEDVENIPKVAEGTENGFSVDTRIVARTRSEALQMASALQGFVGLMNTPYARRLEVALGDFGRETRLLGMREAKETVITDYFPRRSS</sequence>
<comment type="caution">
    <text evidence="1">The sequence shown here is derived from an EMBL/GenBank/DDBJ whole genome shotgun (WGS) entry which is preliminary data.</text>
</comment>
<evidence type="ECO:0000313" key="1">
    <source>
        <dbReference type="EMBL" id="KAF8416910.1"/>
    </source>
</evidence>
<dbReference type="Proteomes" id="UP001194468">
    <property type="component" value="Unassembled WGS sequence"/>
</dbReference>